<accession>A0ABZ0PHX4</accession>
<dbReference type="Proteomes" id="UP001305521">
    <property type="component" value="Chromosome"/>
</dbReference>
<organism evidence="1 2">
    <name type="scientific">Sediminicoccus rosea</name>
    <dbReference type="NCBI Taxonomy" id="1225128"/>
    <lineage>
        <taxon>Bacteria</taxon>
        <taxon>Pseudomonadati</taxon>
        <taxon>Pseudomonadota</taxon>
        <taxon>Alphaproteobacteria</taxon>
        <taxon>Acetobacterales</taxon>
        <taxon>Roseomonadaceae</taxon>
        <taxon>Sediminicoccus</taxon>
    </lineage>
</organism>
<protein>
    <recommendedName>
        <fullName evidence="3">Lecithin:cholesterol acyltransferase</fullName>
    </recommendedName>
</protein>
<gene>
    <name evidence="1" type="ORF">R9Z33_22960</name>
</gene>
<evidence type="ECO:0008006" key="3">
    <source>
        <dbReference type="Google" id="ProtNLM"/>
    </source>
</evidence>
<evidence type="ECO:0000313" key="2">
    <source>
        <dbReference type="Proteomes" id="UP001305521"/>
    </source>
</evidence>
<evidence type="ECO:0000313" key="1">
    <source>
        <dbReference type="EMBL" id="WPB84938.1"/>
    </source>
</evidence>
<dbReference type="PANTHER" id="PTHR11440">
    <property type="entry name" value="LECITHIN-CHOLESTEROL ACYLTRANSFERASE-RELATED"/>
    <property type="match status" value="1"/>
</dbReference>
<dbReference type="RefSeq" id="WP_318648901.1">
    <property type="nucleotide sequence ID" value="NZ_CP137852.1"/>
</dbReference>
<dbReference type="EMBL" id="CP137852">
    <property type="protein sequence ID" value="WPB84938.1"/>
    <property type="molecule type" value="Genomic_DNA"/>
</dbReference>
<dbReference type="Pfam" id="PF02450">
    <property type="entry name" value="LCAT"/>
    <property type="match status" value="1"/>
</dbReference>
<name>A0ABZ0PHX4_9PROT</name>
<keyword evidence="2" id="KW-1185">Reference proteome</keyword>
<sequence>MSRGWRWTRRALALGGVAGVAAYAALRTRPAETEADLNLLYTPAAMHHGVDRNPIIVIPGLLGSRLRDPASGRIVWGAFDGVAADPGTPDGARLVALPFTEAMQSPGARVAPDGVLDRVQLRVAGIPLALRAYAEILSTLGLGGYRDEALGLAGRVDYGSDHFTCFQFAYDWRQDNVWNARRLMAFMAEKRAFVQAEYARRFGMRNHPVKFDVVAHSMGGLVARYAMLFGDADLPADGALPQPSYAGAEYIARLIQIGTPNGGSLDALRVLVEGRDFGQPIVPRYSPAILGTFASVYQLLPRARSRPVILGDATPDLHDPALWQGMGWGLAARGLEGDLATLMPDVTDAAERRRLALALQARLLRRARAFAAAMDQPARPPAGTELMLVAGDSMPTALRLAASADGRLTTRETGPGDGVVLRDSVLLDHRQGQSPRPPRVESPMGFERALFLPREHLEITRDATFRDNILFWLLEEQRRG</sequence>
<reference evidence="1 2" key="1">
    <citation type="submission" date="2023-11" db="EMBL/GenBank/DDBJ databases">
        <title>Arctic aerobic anoxygenic photoheterotroph Sediminicoccus rosea KRV36 adapts its photosynthesis to long days of polar summer.</title>
        <authorList>
            <person name="Tomasch J."/>
            <person name="Kopejtka K."/>
            <person name="Bily T."/>
            <person name="Gardiner A.T."/>
            <person name="Gardian Z."/>
            <person name="Shivaramu S."/>
            <person name="Koblizek M."/>
            <person name="Engelhardt F."/>
            <person name="Kaftan D."/>
        </authorList>
    </citation>
    <scope>NUCLEOTIDE SEQUENCE [LARGE SCALE GENOMIC DNA]</scope>
    <source>
        <strain evidence="1 2">R-30</strain>
    </source>
</reference>
<proteinExistence type="predicted"/>
<dbReference type="Gene3D" id="3.40.50.1820">
    <property type="entry name" value="alpha/beta hydrolase"/>
    <property type="match status" value="1"/>
</dbReference>
<dbReference type="SUPFAM" id="SSF53474">
    <property type="entry name" value="alpha/beta-Hydrolases"/>
    <property type="match status" value="1"/>
</dbReference>
<dbReference type="InterPro" id="IPR003386">
    <property type="entry name" value="LACT/PDAT_acylTrfase"/>
</dbReference>
<dbReference type="InterPro" id="IPR029058">
    <property type="entry name" value="AB_hydrolase_fold"/>
</dbReference>